<name>A0A2P5WL02_GOSBA</name>
<dbReference type="AlphaFoldDB" id="A0A2P5WL02"/>
<keyword evidence="3 6" id="KW-0812">Transmembrane</keyword>
<dbReference type="InterPro" id="IPR036259">
    <property type="entry name" value="MFS_trans_sf"/>
</dbReference>
<dbReference type="InterPro" id="IPR000109">
    <property type="entry name" value="POT_fam"/>
</dbReference>
<protein>
    <submittedName>
        <fullName evidence="7">Uncharacterized protein</fullName>
    </submittedName>
</protein>
<keyword evidence="5 6" id="KW-0472">Membrane</keyword>
<feature type="transmembrane region" description="Helical" evidence="6">
    <location>
        <begin position="62"/>
        <end position="85"/>
    </location>
</feature>
<dbReference type="GO" id="GO:0016020">
    <property type="term" value="C:membrane"/>
    <property type="evidence" value="ECO:0007669"/>
    <property type="project" value="UniProtKB-SubCell"/>
</dbReference>
<evidence type="ECO:0000256" key="4">
    <source>
        <dbReference type="ARBA" id="ARBA00022989"/>
    </source>
</evidence>
<dbReference type="PANTHER" id="PTHR11654">
    <property type="entry name" value="OLIGOPEPTIDE TRANSPORTER-RELATED"/>
    <property type="match status" value="1"/>
</dbReference>
<comment type="similarity">
    <text evidence="2">Belongs to the major facilitator superfamily. Proton-dependent oligopeptide transporter (POT/PTR) (TC 2.A.17) family.</text>
</comment>
<dbReference type="EMBL" id="KZ667228">
    <property type="protein sequence ID" value="PPR91745.1"/>
    <property type="molecule type" value="Genomic_DNA"/>
</dbReference>
<proteinExistence type="inferred from homology"/>
<evidence type="ECO:0000256" key="6">
    <source>
        <dbReference type="SAM" id="Phobius"/>
    </source>
</evidence>
<evidence type="ECO:0000256" key="1">
    <source>
        <dbReference type="ARBA" id="ARBA00004141"/>
    </source>
</evidence>
<keyword evidence="4 6" id="KW-1133">Transmembrane helix</keyword>
<evidence type="ECO:0000256" key="3">
    <source>
        <dbReference type="ARBA" id="ARBA00022692"/>
    </source>
</evidence>
<comment type="subcellular location">
    <subcellularLocation>
        <location evidence="1">Membrane</location>
        <topology evidence="1">Multi-pass membrane protein</topology>
    </subcellularLocation>
</comment>
<evidence type="ECO:0000256" key="5">
    <source>
        <dbReference type="ARBA" id="ARBA00023136"/>
    </source>
</evidence>
<dbReference type="Pfam" id="PF00854">
    <property type="entry name" value="PTR2"/>
    <property type="match status" value="1"/>
</dbReference>
<organism evidence="7 8">
    <name type="scientific">Gossypium barbadense</name>
    <name type="common">Sea Island cotton</name>
    <name type="synonym">Hibiscus barbadensis</name>
    <dbReference type="NCBI Taxonomy" id="3634"/>
    <lineage>
        <taxon>Eukaryota</taxon>
        <taxon>Viridiplantae</taxon>
        <taxon>Streptophyta</taxon>
        <taxon>Embryophyta</taxon>
        <taxon>Tracheophyta</taxon>
        <taxon>Spermatophyta</taxon>
        <taxon>Magnoliopsida</taxon>
        <taxon>eudicotyledons</taxon>
        <taxon>Gunneridae</taxon>
        <taxon>Pentapetalae</taxon>
        <taxon>rosids</taxon>
        <taxon>malvids</taxon>
        <taxon>Malvales</taxon>
        <taxon>Malvaceae</taxon>
        <taxon>Malvoideae</taxon>
        <taxon>Gossypium</taxon>
    </lineage>
</organism>
<gene>
    <name evidence="7" type="ORF">GOBAR_AA28931</name>
</gene>
<feature type="transmembrane region" description="Helical" evidence="6">
    <location>
        <begin position="36"/>
        <end position="55"/>
    </location>
</feature>
<evidence type="ECO:0000313" key="7">
    <source>
        <dbReference type="EMBL" id="PPR91745.1"/>
    </source>
</evidence>
<evidence type="ECO:0000256" key="2">
    <source>
        <dbReference type="ARBA" id="ARBA00005982"/>
    </source>
</evidence>
<evidence type="ECO:0000313" key="8">
    <source>
        <dbReference type="Proteomes" id="UP000239757"/>
    </source>
</evidence>
<reference evidence="7 8" key="1">
    <citation type="submission" date="2015-01" db="EMBL/GenBank/DDBJ databases">
        <title>Genome of allotetraploid Gossypium barbadense reveals genomic plasticity and fiber elongation in cotton evolution.</title>
        <authorList>
            <person name="Chen X."/>
            <person name="Liu X."/>
            <person name="Zhao B."/>
            <person name="Zheng H."/>
            <person name="Hu Y."/>
            <person name="Lu G."/>
            <person name="Yang C."/>
            <person name="Chen J."/>
            <person name="Shan C."/>
            <person name="Zhang L."/>
            <person name="Zhou Y."/>
            <person name="Wang L."/>
            <person name="Guo W."/>
            <person name="Bai Y."/>
            <person name="Ruan J."/>
            <person name="Shangguan X."/>
            <person name="Mao Y."/>
            <person name="Jiang J."/>
            <person name="Zhu Y."/>
            <person name="Lei J."/>
            <person name="Kang H."/>
            <person name="Chen S."/>
            <person name="He X."/>
            <person name="Wang R."/>
            <person name="Wang Y."/>
            <person name="Chen J."/>
            <person name="Wang L."/>
            <person name="Yu S."/>
            <person name="Wang B."/>
            <person name="Wei J."/>
            <person name="Song S."/>
            <person name="Lu X."/>
            <person name="Gao Z."/>
            <person name="Gu W."/>
            <person name="Deng X."/>
            <person name="Ma D."/>
            <person name="Wang S."/>
            <person name="Liang W."/>
            <person name="Fang L."/>
            <person name="Cai C."/>
            <person name="Zhu X."/>
            <person name="Zhou B."/>
            <person name="Zhang Y."/>
            <person name="Chen Z."/>
            <person name="Xu S."/>
            <person name="Zhu R."/>
            <person name="Wang S."/>
            <person name="Zhang T."/>
            <person name="Zhao G."/>
        </authorList>
    </citation>
    <scope>NUCLEOTIDE SEQUENCE [LARGE SCALE GENOMIC DNA]</scope>
    <source>
        <strain evidence="8">cv. Xinhai21</strain>
        <tissue evidence="7">Leaf</tissue>
    </source>
</reference>
<dbReference type="OrthoDB" id="1683101at2759"/>
<sequence length="243" mass="27003">MAGEYGIYLKCHKPGNLLLCLHELQPNQISNHPYKFHGSLFLVALFGGFISGTYLSRFKTCVLFGSIELLFAVGAIIVVTFIVWISKNQGNGHWMHARQLFWFPLYFKAWESHCKVFELAIKTQKFLQLGIGENCTRYPTPNFHHPTKHNHGIPISDSMDVHGCALLDALTAQAHFHRLRPPSCQGLAISQTTQCQAADSGHAAILFTGLYLVAFGASGVKAALLSLGADQFDERDPKRSSLF</sequence>
<dbReference type="Proteomes" id="UP000239757">
    <property type="component" value="Unassembled WGS sequence"/>
</dbReference>
<accession>A0A2P5WL02</accession>
<dbReference type="Gene3D" id="1.20.1250.20">
    <property type="entry name" value="MFS general substrate transporter like domains"/>
    <property type="match status" value="1"/>
</dbReference>
<dbReference type="GO" id="GO:0022857">
    <property type="term" value="F:transmembrane transporter activity"/>
    <property type="evidence" value="ECO:0007669"/>
    <property type="project" value="InterPro"/>
</dbReference>